<sequence length="362" mass="39234">MAVEAVRDILKRPRTPRIWALLGARKGDNNQVLALAEALGLPFVCKQLTYNHWRHLGPHLLGATLRSLTPGSRALLSGDLPDLTISTGHRSVAVVQSLRRRSGGRTRSIHVGYPRISPDKFDLVIATPEYPIREHPNLIRIPIALSRGTRRAEHHEDFWQSYPAPRRLLILGGPTLYWRLSPQTVGRALDDLLAKAKAHGGSVVVIGSPRTPRRLLLKAQERVRSVQVPATLVPVGGSPPYAELLEWADTISVTADSVAMVSDAISTGKPVELVPIQPTGAGWAVMALMDRVRPSEHAPPHDLRAFWRALKERGLVGSASEGVEPVPDLTCSAVSRAKAIVGGSGKSRSMKGPPRSLGKGLP</sequence>
<dbReference type="InterPro" id="IPR029035">
    <property type="entry name" value="DHS-like_NAD/FAD-binding_dom"/>
</dbReference>
<evidence type="ECO:0000256" key="1">
    <source>
        <dbReference type="SAM" id="MobiDB-lite"/>
    </source>
</evidence>
<feature type="region of interest" description="Disordered" evidence="1">
    <location>
        <begin position="342"/>
        <end position="362"/>
    </location>
</feature>
<evidence type="ECO:0000313" key="2">
    <source>
        <dbReference type="EMBL" id="QNP44901.1"/>
    </source>
</evidence>
<protein>
    <submittedName>
        <fullName evidence="2">Mitochondrial fission ELM1 family protein</fullName>
    </submittedName>
</protein>
<name>A0ABX6T4U4_9SPHN</name>
<dbReference type="Pfam" id="PF06258">
    <property type="entry name" value="Mito_fiss_Elm1"/>
    <property type="match status" value="1"/>
</dbReference>
<organism evidence="2 3">
    <name type="scientific">Sphingomonas sediminicola</name>
    <dbReference type="NCBI Taxonomy" id="386874"/>
    <lineage>
        <taxon>Bacteria</taxon>
        <taxon>Pseudomonadati</taxon>
        <taxon>Pseudomonadota</taxon>
        <taxon>Alphaproteobacteria</taxon>
        <taxon>Sphingomonadales</taxon>
        <taxon>Sphingomonadaceae</taxon>
        <taxon>Sphingomonas</taxon>
    </lineage>
</organism>
<dbReference type="EMBL" id="CP060782">
    <property type="protein sequence ID" value="QNP44901.1"/>
    <property type="molecule type" value="Genomic_DNA"/>
</dbReference>
<dbReference type="Proteomes" id="UP000516105">
    <property type="component" value="Chromosome"/>
</dbReference>
<accession>A0ABX6T4U4</accession>
<evidence type="ECO:0000313" key="3">
    <source>
        <dbReference type="Proteomes" id="UP000516105"/>
    </source>
</evidence>
<reference evidence="2 3" key="1">
    <citation type="submission" date="2020-08" db="EMBL/GenBank/DDBJ databases">
        <title>Genome sequence of Sphingomonas sediminicola KACC 15039T.</title>
        <authorList>
            <person name="Hyun D.-W."/>
            <person name="Bae J.-W."/>
        </authorList>
    </citation>
    <scope>NUCLEOTIDE SEQUENCE [LARGE SCALE GENOMIC DNA]</scope>
    <source>
        <strain evidence="2 3">KACC 15039</strain>
    </source>
</reference>
<dbReference type="InterPro" id="IPR009367">
    <property type="entry name" value="Elm1-like"/>
</dbReference>
<dbReference type="SUPFAM" id="SSF52467">
    <property type="entry name" value="DHS-like NAD/FAD-binding domain"/>
    <property type="match status" value="1"/>
</dbReference>
<proteinExistence type="predicted"/>
<keyword evidence="3" id="KW-1185">Reference proteome</keyword>
<dbReference type="RefSeq" id="WP_187707858.1">
    <property type="nucleotide sequence ID" value="NZ_CP060782.1"/>
</dbReference>
<gene>
    <name evidence="2" type="ORF">H9L14_09135</name>
</gene>